<proteinExistence type="predicted"/>
<organism evidence="1 2">
    <name type="scientific">Rattus norvegicus</name>
    <name type="common">Rat</name>
    <dbReference type="NCBI Taxonomy" id="10116"/>
    <lineage>
        <taxon>Eukaryota</taxon>
        <taxon>Metazoa</taxon>
        <taxon>Chordata</taxon>
        <taxon>Craniata</taxon>
        <taxon>Vertebrata</taxon>
        <taxon>Euteleostomi</taxon>
        <taxon>Mammalia</taxon>
        <taxon>Eutheria</taxon>
        <taxon>Euarchontoglires</taxon>
        <taxon>Glires</taxon>
        <taxon>Rodentia</taxon>
        <taxon>Myomorpha</taxon>
        <taxon>Muroidea</taxon>
        <taxon>Muridae</taxon>
        <taxon>Murinae</taxon>
        <taxon>Rattus</taxon>
    </lineage>
</organism>
<name>A6IPH5_RAT</name>
<sequence length="64" mass="7385">MQIDTDHLEAYPKFKSLNKLFSNSKEDLKIKNKIKHPRNPFCSSDMRLALFLPCYQQAIEGGKG</sequence>
<reference evidence="1 2" key="1">
    <citation type="submission" date="2005-09" db="EMBL/GenBank/DDBJ databases">
        <authorList>
            <person name="Mural R.J."/>
            <person name="Li P.W."/>
            <person name="Adams M.D."/>
            <person name="Amanatides P.G."/>
            <person name="Baden-Tillson H."/>
            <person name="Barnstead M."/>
            <person name="Chin S.H."/>
            <person name="Dew I."/>
            <person name="Evans C.A."/>
            <person name="Ferriera S."/>
            <person name="Flanigan M."/>
            <person name="Fosler C."/>
            <person name="Glodek A."/>
            <person name="Gu Z."/>
            <person name="Holt R.A."/>
            <person name="Jennings D."/>
            <person name="Kraft C.L."/>
            <person name="Lu F."/>
            <person name="Nguyen T."/>
            <person name="Nusskern D.R."/>
            <person name="Pfannkoch C.M."/>
            <person name="Sitter C."/>
            <person name="Sutton G.G."/>
            <person name="Venter J.C."/>
            <person name="Wang Z."/>
            <person name="Woodage T."/>
            <person name="Zheng X.H."/>
            <person name="Zhong F."/>
        </authorList>
    </citation>
    <scope>NUCLEOTIDE SEQUENCE [LARGE SCALE GENOMIC DNA]</scope>
    <source>
        <strain>BN</strain>
        <strain evidence="2">Sprague-Dawley</strain>
    </source>
</reference>
<protein>
    <submittedName>
        <fullName evidence="1">RCG22542</fullName>
    </submittedName>
</protein>
<gene>
    <name evidence="1" type="ORF">rCG_22542</name>
</gene>
<dbReference type="Proteomes" id="UP000234681">
    <property type="component" value="Chromosome 9"/>
</dbReference>
<accession>A6IPH5</accession>
<dbReference type="EMBL" id="CH473965">
    <property type="protein sequence ID" value="EDL98885.1"/>
    <property type="molecule type" value="Genomic_DNA"/>
</dbReference>
<dbReference type="AlphaFoldDB" id="A6IPH5"/>
<evidence type="ECO:0000313" key="2">
    <source>
        <dbReference type="Proteomes" id="UP000234681"/>
    </source>
</evidence>
<evidence type="ECO:0000313" key="1">
    <source>
        <dbReference type="EMBL" id="EDL98885.1"/>
    </source>
</evidence>